<dbReference type="RefSeq" id="WP_089897278.1">
    <property type="nucleotide sequence ID" value="NZ_FOJG01000002.1"/>
</dbReference>
<sequence length="66" mass="7587">MTNISIKVLTHKDYRAIFGISIKTAKTWISEDRKKIGSKRITDHHLKHLYGLSLEPERVEIGAKRG</sequence>
<name>A0A1I0S633_9BACT</name>
<dbReference type="STRING" id="29529.SAMN04488122_3900"/>
<evidence type="ECO:0000313" key="1">
    <source>
        <dbReference type="EMBL" id="SEW50633.1"/>
    </source>
</evidence>
<protein>
    <submittedName>
        <fullName evidence="1">Uncharacterized protein</fullName>
    </submittedName>
</protein>
<dbReference type="AlphaFoldDB" id="A0A1I0S633"/>
<organism evidence="1 2">
    <name type="scientific">Chitinophaga arvensicola</name>
    <dbReference type="NCBI Taxonomy" id="29529"/>
    <lineage>
        <taxon>Bacteria</taxon>
        <taxon>Pseudomonadati</taxon>
        <taxon>Bacteroidota</taxon>
        <taxon>Chitinophagia</taxon>
        <taxon>Chitinophagales</taxon>
        <taxon>Chitinophagaceae</taxon>
        <taxon>Chitinophaga</taxon>
    </lineage>
</organism>
<proteinExistence type="predicted"/>
<dbReference type="OrthoDB" id="9892591at2"/>
<dbReference type="Proteomes" id="UP000199310">
    <property type="component" value="Unassembled WGS sequence"/>
</dbReference>
<dbReference type="EMBL" id="FOJG01000002">
    <property type="protein sequence ID" value="SEW50633.1"/>
    <property type="molecule type" value="Genomic_DNA"/>
</dbReference>
<evidence type="ECO:0000313" key="2">
    <source>
        <dbReference type="Proteomes" id="UP000199310"/>
    </source>
</evidence>
<reference evidence="2" key="1">
    <citation type="submission" date="2016-10" db="EMBL/GenBank/DDBJ databases">
        <authorList>
            <person name="Varghese N."/>
            <person name="Submissions S."/>
        </authorList>
    </citation>
    <scope>NUCLEOTIDE SEQUENCE [LARGE SCALE GENOMIC DNA]</scope>
    <source>
        <strain evidence="2">DSM 3695</strain>
    </source>
</reference>
<gene>
    <name evidence="1" type="ORF">SAMN04488122_3900</name>
</gene>
<accession>A0A1I0S633</accession>
<keyword evidence="2" id="KW-1185">Reference proteome</keyword>